<keyword evidence="4" id="KW-1185">Reference proteome</keyword>
<protein>
    <submittedName>
        <fullName evidence="3">Chromosome partition protein Smc</fullName>
    </submittedName>
</protein>
<feature type="coiled-coil region" evidence="1">
    <location>
        <begin position="159"/>
        <end position="289"/>
    </location>
</feature>
<sequence length="333" mass="36260">MVDTPLITRDSVASARQALLAQGRKASQRAVIKHLGGGSFSQVGPLLRELESDAGEVPGSALTEPLAASVTEAIETLWRALGLEADRVVNDARQQFERDLKAEQAARAQAEAATVRTQEHLQAAQTTLIGLEKALASEQSAREQTTAALEQERLAHARTDTQREAAQALAAERQQLRDEALAERDGLRVELDSVRRQTDELTQALRREIGEQRSAHEKRVDALNEAATAARTSLAEQRSQLDALQRENTNLTTLNSGLSVRIDNTQSSLASTEAQLSVLNAQRTAEQRERETLQSMMTSRLADKDELIASLQQQIAEPPNDPDAPVENDTGGV</sequence>
<feature type="domain" description="KfrA N-terminal DNA-binding" evidence="2">
    <location>
        <begin position="8"/>
        <end position="119"/>
    </location>
</feature>
<dbReference type="EMBL" id="CP018632">
    <property type="protein sequence ID" value="ASJ73430.1"/>
    <property type="molecule type" value="Genomic_DNA"/>
</dbReference>
<reference evidence="3 4" key="1">
    <citation type="submission" date="2016-12" db="EMBL/GenBank/DDBJ databases">
        <authorList>
            <person name="Song W.-J."/>
            <person name="Kurnit D.M."/>
        </authorList>
    </citation>
    <scope>NUCLEOTIDE SEQUENCE [LARGE SCALE GENOMIC DNA]</scope>
    <source>
        <strain evidence="3 4">IMCC3135</strain>
    </source>
</reference>
<gene>
    <name evidence="3" type="primary">smc_2</name>
    <name evidence="3" type="ORF">IMCC3135_16740</name>
</gene>
<evidence type="ECO:0000259" key="2">
    <source>
        <dbReference type="Pfam" id="PF11740"/>
    </source>
</evidence>
<proteinExistence type="predicted"/>
<dbReference type="KEGG" id="gai:IMCC3135_16740"/>
<dbReference type="AlphaFoldDB" id="A0A2Z2NX35"/>
<keyword evidence="1" id="KW-0175">Coiled coil</keyword>
<evidence type="ECO:0000256" key="1">
    <source>
        <dbReference type="SAM" id="Coils"/>
    </source>
</evidence>
<name>A0A2Z2NX35_9GAMM</name>
<organism evidence="3 4">
    <name type="scientific">Granulosicoccus antarcticus IMCC3135</name>
    <dbReference type="NCBI Taxonomy" id="1192854"/>
    <lineage>
        <taxon>Bacteria</taxon>
        <taxon>Pseudomonadati</taxon>
        <taxon>Pseudomonadota</taxon>
        <taxon>Gammaproteobacteria</taxon>
        <taxon>Chromatiales</taxon>
        <taxon>Granulosicoccaceae</taxon>
        <taxon>Granulosicoccus</taxon>
    </lineage>
</organism>
<dbReference type="InterPro" id="IPR021104">
    <property type="entry name" value="KfrA_DNA-bd_N"/>
</dbReference>
<accession>A0A2Z2NX35</accession>
<evidence type="ECO:0000313" key="4">
    <source>
        <dbReference type="Proteomes" id="UP000250079"/>
    </source>
</evidence>
<dbReference type="Proteomes" id="UP000250079">
    <property type="component" value="Chromosome"/>
</dbReference>
<evidence type="ECO:0000313" key="3">
    <source>
        <dbReference type="EMBL" id="ASJ73430.1"/>
    </source>
</evidence>
<dbReference type="Pfam" id="PF11740">
    <property type="entry name" value="KfrA_N"/>
    <property type="match status" value="1"/>
</dbReference>